<dbReference type="AlphaFoldDB" id="A0A3S0XCV4"/>
<dbReference type="RefSeq" id="WP_126024506.1">
    <property type="nucleotide sequence ID" value="NZ_RXFT01000013.1"/>
</dbReference>
<dbReference type="Proteomes" id="UP000281118">
    <property type="component" value="Unassembled WGS sequence"/>
</dbReference>
<evidence type="ECO:0000313" key="2">
    <source>
        <dbReference type="EMBL" id="RUR70381.1"/>
    </source>
</evidence>
<dbReference type="CDD" id="cd07012">
    <property type="entry name" value="PBP2_Bug_TTT"/>
    <property type="match status" value="1"/>
</dbReference>
<dbReference type="PANTHER" id="PTHR42928">
    <property type="entry name" value="TRICARBOXYLATE-BINDING PROTEIN"/>
    <property type="match status" value="1"/>
</dbReference>
<dbReference type="SUPFAM" id="SSF53850">
    <property type="entry name" value="Periplasmic binding protein-like II"/>
    <property type="match status" value="1"/>
</dbReference>
<comment type="similarity">
    <text evidence="1">Belongs to the UPF0065 (bug) family.</text>
</comment>
<organism evidence="2 3">
    <name type="scientific">Variovorax guangxiensis</name>
    <dbReference type="NCBI Taxonomy" id="1775474"/>
    <lineage>
        <taxon>Bacteria</taxon>
        <taxon>Pseudomonadati</taxon>
        <taxon>Pseudomonadota</taxon>
        <taxon>Betaproteobacteria</taxon>
        <taxon>Burkholderiales</taxon>
        <taxon>Comamonadaceae</taxon>
        <taxon>Variovorax</taxon>
    </lineage>
</organism>
<gene>
    <name evidence="2" type="ORF">EJP67_25325</name>
</gene>
<comment type="caution">
    <text evidence="2">The sequence shown here is derived from an EMBL/GenBank/DDBJ whole genome shotgun (WGS) entry which is preliminary data.</text>
</comment>
<evidence type="ECO:0000313" key="3">
    <source>
        <dbReference type="Proteomes" id="UP000281118"/>
    </source>
</evidence>
<dbReference type="Gene3D" id="3.40.190.150">
    <property type="entry name" value="Bordetella uptake gene, domain 1"/>
    <property type="match status" value="1"/>
</dbReference>
<dbReference type="PIRSF" id="PIRSF017082">
    <property type="entry name" value="YflP"/>
    <property type="match status" value="1"/>
</dbReference>
<accession>A0A3S0XCV4</accession>
<dbReference type="PANTHER" id="PTHR42928:SF5">
    <property type="entry name" value="BLR1237 PROTEIN"/>
    <property type="match status" value="1"/>
</dbReference>
<dbReference type="InterPro" id="IPR005064">
    <property type="entry name" value="BUG"/>
</dbReference>
<dbReference type="Pfam" id="PF03401">
    <property type="entry name" value="TctC"/>
    <property type="match status" value="1"/>
</dbReference>
<dbReference type="Gene3D" id="3.40.190.10">
    <property type="entry name" value="Periplasmic binding protein-like II"/>
    <property type="match status" value="1"/>
</dbReference>
<evidence type="ECO:0000256" key="1">
    <source>
        <dbReference type="ARBA" id="ARBA00006987"/>
    </source>
</evidence>
<sequence length="324" mass="34450">MSLNRRQFALATGLLPLAPVLRAQETYPSRPITLVVPFSAGSVVDLQARVIARVLAARLGQPIVIDNKVGVSGSIGAEFVSRAPPDGYTLLLGTQGTQGTNSALYKTIRYDPVKDFVAIHGLSGNPNVLVVNPRLGVGSVSELVELAKKNPGKLNFGSGGNGTGGHLCLELLQTRTGARFTHVPYKATSAALVDLVSGNVDAMFDFLQTAAPHIRGGKLRALAVTRGQRMPMLPEVPTMAEAGYPGVESLTWGGFFAPAKTPEHIVKRLSVETSEALRSQEVKNTLESAGGFIIDMPHAEFQVYVAKEAAKWTEVLRTAGVTLE</sequence>
<dbReference type="InterPro" id="IPR042100">
    <property type="entry name" value="Bug_dom1"/>
</dbReference>
<protein>
    <submittedName>
        <fullName evidence="2">Tripartite tricarboxylate transporter substrate binding protein</fullName>
    </submittedName>
</protein>
<dbReference type="EMBL" id="RXFT01000013">
    <property type="protein sequence ID" value="RUR70381.1"/>
    <property type="molecule type" value="Genomic_DNA"/>
</dbReference>
<proteinExistence type="inferred from homology"/>
<reference evidence="2 3" key="1">
    <citation type="submission" date="2018-12" db="EMBL/GenBank/DDBJ databases">
        <title>The genome sequences of Variovorax guangxiensis DSM 27352.</title>
        <authorList>
            <person name="Gao J."/>
            <person name="Sun J."/>
        </authorList>
    </citation>
    <scope>NUCLEOTIDE SEQUENCE [LARGE SCALE GENOMIC DNA]</scope>
    <source>
        <strain evidence="2 3">DSM 27352</strain>
    </source>
</reference>
<name>A0A3S0XCV4_9BURK</name>
<dbReference type="OrthoDB" id="8844693at2"/>